<dbReference type="GeneID" id="82150902"/>
<organism evidence="1 2">
    <name type="scientific">Duncaniella freteri</name>
    <dbReference type="NCBI Taxonomy" id="2530391"/>
    <lineage>
        <taxon>Bacteria</taxon>
        <taxon>Pseudomonadati</taxon>
        <taxon>Bacteroidota</taxon>
        <taxon>Bacteroidia</taxon>
        <taxon>Bacteroidales</taxon>
        <taxon>Muribaculaceae</taxon>
        <taxon>Duncaniella</taxon>
    </lineage>
</organism>
<dbReference type="InterPro" id="IPR006597">
    <property type="entry name" value="Sel1-like"/>
</dbReference>
<dbReference type="SUPFAM" id="SSF81901">
    <property type="entry name" value="HCP-like"/>
    <property type="match status" value="1"/>
</dbReference>
<proteinExistence type="predicted"/>
<dbReference type="AlphaFoldDB" id="A0A4Z0V6P5"/>
<dbReference type="EMBL" id="SJSA01000002">
    <property type="protein sequence ID" value="TGG36933.1"/>
    <property type="molecule type" value="Genomic_DNA"/>
</dbReference>
<protein>
    <submittedName>
        <fullName evidence="1">Sel1 repeat family protein</fullName>
    </submittedName>
</protein>
<gene>
    <name evidence="1" type="ORF">EZ315_13995</name>
</gene>
<evidence type="ECO:0000313" key="2">
    <source>
        <dbReference type="Proteomes" id="UP000297635"/>
    </source>
</evidence>
<dbReference type="InterPro" id="IPR011990">
    <property type="entry name" value="TPR-like_helical_dom_sf"/>
</dbReference>
<dbReference type="SMART" id="SM00671">
    <property type="entry name" value="SEL1"/>
    <property type="match status" value="2"/>
</dbReference>
<dbReference type="Gene3D" id="1.25.40.10">
    <property type="entry name" value="Tetratricopeptide repeat domain"/>
    <property type="match status" value="1"/>
</dbReference>
<comment type="caution">
    <text evidence="1">The sequence shown here is derived from an EMBL/GenBank/DDBJ whole genome shotgun (WGS) entry which is preliminary data.</text>
</comment>
<reference evidence="1 2" key="1">
    <citation type="submission" date="2019-02" db="EMBL/GenBank/DDBJ databases">
        <title>Isolation and identification of novel species under the genus Muribaculum.</title>
        <authorList>
            <person name="Miyake S."/>
            <person name="Ding Y."/>
            <person name="Low A."/>
            <person name="Soh M."/>
            <person name="Seedorf H."/>
        </authorList>
    </citation>
    <scope>NUCLEOTIDE SEQUENCE [LARGE SCALE GENOMIC DNA]</scope>
    <source>
        <strain evidence="1 2">TLL-A3</strain>
    </source>
</reference>
<accession>A0A4Z0V6P5</accession>
<evidence type="ECO:0000313" key="1">
    <source>
        <dbReference type="EMBL" id="TGG36933.1"/>
    </source>
</evidence>
<sequence length="284" mass="31987">MKKLLYILIALVCCGGIYGATQLFPKSNAIEKAESFFQKRDTVSALNTLEKAGEKGDIAACRYLFHYYDSVYGTPADAYVEVEEVITPDGDWIWYGEPDKKPEGARLPSEDEMSENITHEIVVQDTVTGKDIPIQWYWLRRAAQLGDAESQCEYGEVAQFALGTDSAMVWWEKSAMQNYPRGVLFYGNELYNQALDKKSQTIGLKAFQVLTKAFEYGKELPSAGWHLGLCYMNAVGTSVDYEKGIECLRQSAKYGYPEAIIEMSEIGLEDSSYWENIAKKQGLK</sequence>
<dbReference type="Proteomes" id="UP000297635">
    <property type="component" value="Unassembled WGS sequence"/>
</dbReference>
<name>A0A4Z0V6P5_9BACT</name>
<keyword evidence="2" id="KW-1185">Reference proteome</keyword>
<dbReference type="RefSeq" id="WP_135472635.1">
    <property type="nucleotide sequence ID" value="NZ_SJSA01000002.1"/>
</dbReference>